<dbReference type="AlphaFoldDB" id="A0A8J9UQB0"/>
<accession>A0A8J9UQB0</accession>
<feature type="compositionally biased region" description="Pro residues" evidence="1">
    <location>
        <begin position="28"/>
        <end position="38"/>
    </location>
</feature>
<name>A0A8J9UQB0_9NEOP</name>
<dbReference type="Proteomes" id="UP000838878">
    <property type="component" value="Chromosome 3"/>
</dbReference>
<protein>
    <submittedName>
        <fullName evidence="2">Uncharacterized protein</fullName>
    </submittedName>
</protein>
<keyword evidence="3" id="KW-1185">Reference proteome</keyword>
<proteinExistence type="predicted"/>
<feature type="region of interest" description="Disordered" evidence="1">
    <location>
        <begin position="1"/>
        <end position="46"/>
    </location>
</feature>
<evidence type="ECO:0000313" key="3">
    <source>
        <dbReference type="Proteomes" id="UP000838878"/>
    </source>
</evidence>
<evidence type="ECO:0000256" key="1">
    <source>
        <dbReference type="SAM" id="MobiDB-lite"/>
    </source>
</evidence>
<feature type="non-terminal residue" evidence="2">
    <location>
        <position position="160"/>
    </location>
</feature>
<organism evidence="2 3">
    <name type="scientific">Brenthis ino</name>
    <name type="common">lesser marbled fritillary</name>
    <dbReference type="NCBI Taxonomy" id="405034"/>
    <lineage>
        <taxon>Eukaryota</taxon>
        <taxon>Metazoa</taxon>
        <taxon>Ecdysozoa</taxon>
        <taxon>Arthropoda</taxon>
        <taxon>Hexapoda</taxon>
        <taxon>Insecta</taxon>
        <taxon>Pterygota</taxon>
        <taxon>Neoptera</taxon>
        <taxon>Endopterygota</taxon>
        <taxon>Lepidoptera</taxon>
        <taxon>Glossata</taxon>
        <taxon>Ditrysia</taxon>
        <taxon>Papilionoidea</taxon>
        <taxon>Nymphalidae</taxon>
        <taxon>Heliconiinae</taxon>
        <taxon>Argynnini</taxon>
        <taxon>Brenthis</taxon>
    </lineage>
</organism>
<evidence type="ECO:0000313" key="2">
    <source>
        <dbReference type="EMBL" id="CAH0723049.1"/>
    </source>
</evidence>
<feature type="compositionally biased region" description="Basic residues" evidence="1">
    <location>
        <begin position="128"/>
        <end position="137"/>
    </location>
</feature>
<sequence>MIKRCDSRVSATHRSPYRMRLRTARPPSLAPPHLPLKPPRLAETSRPRVVCREDAHEALSQTYTRPQQRSPNGVILTEVVLGFGGRHRGEGLWSGRGACGSCAGAVVGRIARRECGESTGAGQCARVGGRRASPRRQPRADAARRAAFAQRHPHLAHIVV</sequence>
<gene>
    <name evidence="2" type="ORF">BINO364_LOCUS8923</name>
</gene>
<feature type="region of interest" description="Disordered" evidence="1">
    <location>
        <begin position="121"/>
        <end position="140"/>
    </location>
</feature>
<dbReference type="EMBL" id="OV170223">
    <property type="protein sequence ID" value="CAH0723049.1"/>
    <property type="molecule type" value="Genomic_DNA"/>
</dbReference>
<reference evidence="2" key="1">
    <citation type="submission" date="2021-12" db="EMBL/GenBank/DDBJ databases">
        <authorList>
            <person name="Martin H S."/>
        </authorList>
    </citation>
    <scope>NUCLEOTIDE SEQUENCE</scope>
</reference>